<reference evidence="3 4" key="1">
    <citation type="journal article" date="2010" name="Stand. Genomic Sci.">
        <title>Complete genome sequence of Conexibacter woesei type strain (ID131577).</title>
        <authorList>
            <person name="Pukall R."/>
            <person name="Lapidus A."/>
            <person name="Glavina Del Rio T."/>
            <person name="Copeland A."/>
            <person name="Tice H."/>
            <person name="Cheng J.-F."/>
            <person name="Lucas S."/>
            <person name="Chen F."/>
            <person name="Nolan M."/>
            <person name="Bruce D."/>
            <person name="Goodwin L."/>
            <person name="Pitluck S."/>
            <person name="Mavromatis K."/>
            <person name="Ivanova N."/>
            <person name="Ovchinnikova G."/>
            <person name="Pati A."/>
            <person name="Chen A."/>
            <person name="Palaniappan K."/>
            <person name="Land M."/>
            <person name="Hauser L."/>
            <person name="Chang Y.-J."/>
            <person name="Jeffries C.D."/>
            <person name="Chain P."/>
            <person name="Meincke L."/>
            <person name="Sims D."/>
            <person name="Brettin T."/>
            <person name="Detter J.C."/>
            <person name="Rohde M."/>
            <person name="Goeker M."/>
            <person name="Bristow J."/>
            <person name="Eisen J.A."/>
            <person name="Markowitz V."/>
            <person name="Kyrpides N.C."/>
            <person name="Klenk H.-P."/>
            <person name="Hugenholtz P."/>
        </authorList>
    </citation>
    <scope>NUCLEOTIDE SEQUENCE [LARGE SCALE GENOMIC DNA]</scope>
    <source>
        <strain evidence="4">DSM 14684 / CIP 108061 / JCM 11494 / NBRC 100937 / ID131577</strain>
    </source>
</reference>
<evidence type="ECO:0000313" key="4">
    <source>
        <dbReference type="Proteomes" id="UP000008229"/>
    </source>
</evidence>
<dbReference type="KEGG" id="cwo:Cwoe_2929"/>
<name>D3FBT3_CONWI</name>
<accession>D3FBT3</accession>
<dbReference type="STRING" id="469383.Cwoe_2929"/>
<protein>
    <submittedName>
        <fullName evidence="3">Uncharacterized protein</fullName>
    </submittedName>
</protein>
<keyword evidence="2" id="KW-0472">Membrane</keyword>
<keyword evidence="2" id="KW-1133">Transmembrane helix</keyword>
<dbReference type="Proteomes" id="UP000008229">
    <property type="component" value="Chromosome"/>
</dbReference>
<dbReference type="RefSeq" id="WP_012934399.1">
    <property type="nucleotide sequence ID" value="NC_013739.1"/>
</dbReference>
<feature type="transmembrane region" description="Helical" evidence="2">
    <location>
        <begin position="89"/>
        <end position="106"/>
    </location>
</feature>
<feature type="region of interest" description="Disordered" evidence="1">
    <location>
        <begin position="1"/>
        <end position="54"/>
    </location>
</feature>
<dbReference type="AlphaFoldDB" id="D3FBT3"/>
<dbReference type="NCBIfam" id="TIGR01167">
    <property type="entry name" value="LPXTG_anchor"/>
    <property type="match status" value="1"/>
</dbReference>
<feature type="compositionally biased region" description="Basic and acidic residues" evidence="1">
    <location>
        <begin position="1"/>
        <end position="23"/>
    </location>
</feature>
<evidence type="ECO:0000313" key="3">
    <source>
        <dbReference type="EMBL" id="ADB51348.1"/>
    </source>
</evidence>
<reference evidence="4" key="2">
    <citation type="submission" date="2010-01" db="EMBL/GenBank/DDBJ databases">
        <title>The complete genome of Conexibacter woesei DSM 14684.</title>
        <authorList>
            <consortium name="US DOE Joint Genome Institute (JGI-PGF)"/>
            <person name="Lucas S."/>
            <person name="Copeland A."/>
            <person name="Lapidus A."/>
            <person name="Glavina del Rio T."/>
            <person name="Dalin E."/>
            <person name="Tice H."/>
            <person name="Bruce D."/>
            <person name="Goodwin L."/>
            <person name="Pitluck S."/>
            <person name="Kyrpides N."/>
            <person name="Mavromatis K."/>
            <person name="Ivanova N."/>
            <person name="Mikhailova N."/>
            <person name="Chertkov O."/>
            <person name="Brettin T."/>
            <person name="Detter J.C."/>
            <person name="Han C."/>
            <person name="Larimer F."/>
            <person name="Land M."/>
            <person name="Hauser L."/>
            <person name="Markowitz V."/>
            <person name="Cheng J.-F."/>
            <person name="Hugenholtz P."/>
            <person name="Woyke T."/>
            <person name="Wu D."/>
            <person name="Pukall R."/>
            <person name="Steenblock K."/>
            <person name="Schneider S."/>
            <person name="Klenk H.-P."/>
            <person name="Eisen J.A."/>
        </authorList>
    </citation>
    <scope>NUCLEOTIDE SEQUENCE [LARGE SCALE GENOMIC DNA]</scope>
    <source>
        <strain evidence="4">DSM 14684 / CIP 108061 / JCM 11494 / NBRC 100937 / ID131577</strain>
    </source>
</reference>
<evidence type="ECO:0000256" key="1">
    <source>
        <dbReference type="SAM" id="MobiDB-lite"/>
    </source>
</evidence>
<organism evidence="3 4">
    <name type="scientific">Conexibacter woesei (strain DSM 14684 / CCUG 47730 / CIP 108061 / JCM 11494 / NBRC 100937 / ID131577)</name>
    <dbReference type="NCBI Taxonomy" id="469383"/>
    <lineage>
        <taxon>Bacteria</taxon>
        <taxon>Bacillati</taxon>
        <taxon>Actinomycetota</taxon>
        <taxon>Thermoleophilia</taxon>
        <taxon>Solirubrobacterales</taxon>
        <taxon>Conexibacteraceae</taxon>
        <taxon>Conexibacter</taxon>
    </lineage>
</organism>
<dbReference type="OrthoDB" id="10000131at2"/>
<keyword evidence="4" id="KW-1185">Reference proteome</keyword>
<evidence type="ECO:0000256" key="2">
    <source>
        <dbReference type="SAM" id="Phobius"/>
    </source>
</evidence>
<sequence length="114" mass="11936">MSEREPHHFPEDPDTPAEPHDVLAAEEFPGPSRAEAIHEQGPIELPADPSGVTEPHDVLAAEEFAMPAPRHGAPAGVEPAAPSAGSSRAPLLVGLLAAAVGLLVVLRKRRRAAR</sequence>
<dbReference type="EMBL" id="CP001854">
    <property type="protein sequence ID" value="ADB51348.1"/>
    <property type="molecule type" value="Genomic_DNA"/>
</dbReference>
<gene>
    <name evidence="3" type="ordered locus">Cwoe_2929</name>
</gene>
<proteinExistence type="predicted"/>
<keyword evidence="2" id="KW-0812">Transmembrane</keyword>
<dbReference type="HOGENOM" id="CLU_2116845_0_0_11"/>